<keyword evidence="3" id="KW-1185">Reference proteome</keyword>
<comment type="caution">
    <text evidence="2">The sequence shown here is derived from an EMBL/GenBank/DDBJ whole genome shotgun (WGS) entry which is preliminary data.</text>
</comment>
<organism evidence="2 3">
    <name type="scientific">Dryococelus australis</name>
    <dbReference type="NCBI Taxonomy" id="614101"/>
    <lineage>
        <taxon>Eukaryota</taxon>
        <taxon>Metazoa</taxon>
        <taxon>Ecdysozoa</taxon>
        <taxon>Arthropoda</taxon>
        <taxon>Hexapoda</taxon>
        <taxon>Insecta</taxon>
        <taxon>Pterygota</taxon>
        <taxon>Neoptera</taxon>
        <taxon>Polyneoptera</taxon>
        <taxon>Phasmatodea</taxon>
        <taxon>Verophasmatodea</taxon>
        <taxon>Anareolatae</taxon>
        <taxon>Phasmatidae</taxon>
        <taxon>Eurycanthinae</taxon>
        <taxon>Dryococelus</taxon>
    </lineage>
</organism>
<evidence type="ECO:0000313" key="3">
    <source>
        <dbReference type="Proteomes" id="UP001159363"/>
    </source>
</evidence>
<dbReference type="Proteomes" id="UP001159363">
    <property type="component" value="Chromosome 3"/>
</dbReference>
<name>A0ABQ9HUS9_9NEOP</name>
<protein>
    <submittedName>
        <fullName evidence="2">Uncharacterized protein</fullName>
    </submittedName>
</protein>
<reference evidence="2 3" key="1">
    <citation type="submission" date="2023-02" db="EMBL/GenBank/DDBJ databases">
        <title>LHISI_Scaffold_Assembly.</title>
        <authorList>
            <person name="Stuart O.P."/>
            <person name="Cleave R."/>
            <person name="Magrath M.J.L."/>
            <person name="Mikheyev A.S."/>
        </authorList>
    </citation>
    <scope>NUCLEOTIDE SEQUENCE [LARGE SCALE GENOMIC DNA]</scope>
    <source>
        <strain evidence="2">Daus_M_001</strain>
        <tissue evidence="2">Leg muscle</tissue>
    </source>
</reference>
<feature type="compositionally biased region" description="Basic residues" evidence="1">
    <location>
        <begin position="477"/>
        <end position="489"/>
    </location>
</feature>
<dbReference type="EMBL" id="JARBHB010000003">
    <property type="protein sequence ID" value="KAJ8888150.1"/>
    <property type="molecule type" value="Genomic_DNA"/>
</dbReference>
<feature type="region of interest" description="Disordered" evidence="1">
    <location>
        <begin position="469"/>
        <end position="505"/>
    </location>
</feature>
<sequence>MQHTCHGYYNVWNKFASRSATHLGYLNVPVTRAMCADAHSDAMHTSRTPLVQNATRPGVLKKRSGLTARASSGLVVVLDEIPLYKQPLLGLERRSVIGRPRSLPGSSQTAGWDDCYRIPAARLVPAVLKHSSRGHLPGLPSGHFYFSRKLDHVINLRNIHYLPKKLNFTALYILEPASFLHWLLRRREVAAFLIGLHVIGIHNYEVFIYWRRVTQGVPNKVLPSGKPIAQIGCSAVEVLLLANSDLETCYMSSRPMAKVKLAYNVLEFDLQREFRRSLHTLHAQSATGDMTRQTLSYIFYRLPLDNSPIAFTPARYAARKFFAPRRKIAAGRRGPTPAPRGVTTQGLAPIVVVYRSVGRGHIYFNRVVNHEVLLLEVDHPANVASPFCVLALVYATMWTAKLSGIHQGFIKASGSPCNGGLKHVYVLMEGILNISCSADMCNFLCSSYCSRCTVVTMKVKRGEYGAAPHCNGGENRRSRRKPANQRHRPGTIPACENTGSNPAGNRARFALVGGE</sequence>
<evidence type="ECO:0000256" key="1">
    <source>
        <dbReference type="SAM" id="MobiDB-lite"/>
    </source>
</evidence>
<gene>
    <name evidence="2" type="ORF">PR048_007637</name>
</gene>
<evidence type="ECO:0000313" key="2">
    <source>
        <dbReference type="EMBL" id="KAJ8888150.1"/>
    </source>
</evidence>
<accession>A0ABQ9HUS9</accession>
<proteinExistence type="predicted"/>